<feature type="region of interest" description="Disordered" evidence="1">
    <location>
        <begin position="232"/>
        <end position="254"/>
    </location>
</feature>
<feature type="domain" description="Fanconi Anaemia group E protein C-terminal" evidence="2">
    <location>
        <begin position="382"/>
        <end position="466"/>
    </location>
</feature>
<dbReference type="InterPro" id="IPR021025">
    <property type="entry name" value="Fanconi_anaemia_gr_E_prot_C"/>
</dbReference>
<feature type="domain" description="Fanconi Anaemia group E protein C-terminal" evidence="2">
    <location>
        <begin position="286"/>
        <end position="369"/>
    </location>
</feature>
<dbReference type="PANTHER" id="PTHR32094:SF5">
    <property type="entry name" value="FANCONI ANEMIA GROUP E PROTEIN"/>
    <property type="match status" value="1"/>
</dbReference>
<evidence type="ECO:0000256" key="1">
    <source>
        <dbReference type="SAM" id="MobiDB-lite"/>
    </source>
</evidence>
<evidence type="ECO:0000259" key="2">
    <source>
        <dbReference type="Pfam" id="PF11510"/>
    </source>
</evidence>
<dbReference type="Proteomes" id="UP000261620">
    <property type="component" value="Unplaced"/>
</dbReference>
<dbReference type="AlphaFoldDB" id="A0A3Q3WBH8"/>
<dbReference type="InterPro" id="IPR039685">
    <property type="entry name" value="FANCE"/>
</dbReference>
<dbReference type="Gene3D" id="1.25.40.480">
    <property type="match status" value="1"/>
</dbReference>
<organism evidence="3 4">
    <name type="scientific">Mola mola</name>
    <name type="common">Ocean sunfish</name>
    <name type="synonym">Tetraodon mola</name>
    <dbReference type="NCBI Taxonomy" id="94237"/>
    <lineage>
        <taxon>Eukaryota</taxon>
        <taxon>Metazoa</taxon>
        <taxon>Chordata</taxon>
        <taxon>Craniata</taxon>
        <taxon>Vertebrata</taxon>
        <taxon>Euteleostomi</taxon>
        <taxon>Actinopterygii</taxon>
        <taxon>Neopterygii</taxon>
        <taxon>Teleostei</taxon>
        <taxon>Neoteleostei</taxon>
        <taxon>Acanthomorphata</taxon>
        <taxon>Eupercaria</taxon>
        <taxon>Tetraodontiformes</taxon>
        <taxon>Molidae</taxon>
        <taxon>Mola</taxon>
    </lineage>
</organism>
<reference evidence="3" key="2">
    <citation type="submission" date="2025-09" db="UniProtKB">
        <authorList>
            <consortium name="Ensembl"/>
        </authorList>
    </citation>
    <scope>IDENTIFICATION</scope>
</reference>
<dbReference type="Ensembl" id="ENSMMOT00000006174.1">
    <property type="protein sequence ID" value="ENSMMOP00000006064.1"/>
    <property type="gene ID" value="ENSMMOG00000004754.1"/>
</dbReference>
<dbReference type="GO" id="GO:0036297">
    <property type="term" value="P:interstrand cross-link repair"/>
    <property type="evidence" value="ECO:0007669"/>
    <property type="project" value="InterPro"/>
</dbReference>
<dbReference type="GO" id="GO:0043240">
    <property type="term" value="C:Fanconi anaemia nuclear complex"/>
    <property type="evidence" value="ECO:0007669"/>
    <property type="project" value="InterPro"/>
</dbReference>
<keyword evidence="4" id="KW-1185">Reference proteome</keyword>
<proteinExistence type="predicted"/>
<name>A0A3Q3WBH8_MOLML</name>
<dbReference type="Pfam" id="PF11510">
    <property type="entry name" value="FA_FANCE"/>
    <property type="match status" value="2"/>
</dbReference>
<evidence type="ECO:0000313" key="4">
    <source>
        <dbReference type="Proteomes" id="UP000261620"/>
    </source>
</evidence>
<protein>
    <recommendedName>
        <fullName evidence="2">Fanconi Anaemia group E protein C-terminal domain-containing protein</fullName>
    </recommendedName>
</protein>
<dbReference type="PANTHER" id="PTHR32094">
    <property type="entry name" value="FANCONI ANEMIA GROUP E PROTEIN"/>
    <property type="match status" value="1"/>
</dbReference>
<sequence>MDTDECLRRFDGQMKLLVRSLLSGAAGAHRALAVFHRQRRADPGMSLVNFIKTLCQDAITSAETKEQPLTVKPLVCLLPALFKHNLMTFIHLVYPLLPRTAVLQLLQCLSQDPHPSPWVSTLVKQLERNMGAHIEEPLCTPQCSQRLKELSQRLVGLGETGGWAKYFSGPTVESGTLINSGLSEQGAKKRKGSLVILDSDGEETGQQCKRIKTDICGSECLDAAEQNIKEQIPGRLESDAPAETLDDGLQPAPHSSCDPLPEHIKVETELTCSLYTDIHHPSQFYMLRLPDLPEQTLPKLCSSILAPSPELSYSTATTLINSLLLKKVLSLSEPASRCLVSAVTSLCSRCPRPMCHALIQPLLVEKNIGKEISHSNHLLILVEWNDAVLSIIHSLLNSKPDLTEELFTEFTEQLVSQGPQFTKSVKFAKMMLTVLTKYAAHKQPLHGCLTLNETFLKKSLQAAWKRVTHS</sequence>
<reference evidence="3" key="1">
    <citation type="submission" date="2025-08" db="UniProtKB">
        <authorList>
            <consortium name="Ensembl"/>
        </authorList>
    </citation>
    <scope>IDENTIFICATION</scope>
</reference>
<accession>A0A3Q3WBH8</accession>
<evidence type="ECO:0000313" key="3">
    <source>
        <dbReference type="Ensembl" id="ENSMMOP00000006064.1"/>
    </source>
</evidence>